<accession>A0A166S838</accession>
<dbReference type="InterPro" id="IPR011333">
    <property type="entry name" value="SKP1/BTB/POZ_sf"/>
</dbReference>
<dbReference type="EMBL" id="KV417500">
    <property type="protein sequence ID" value="KZP29130.1"/>
    <property type="molecule type" value="Genomic_DNA"/>
</dbReference>
<dbReference type="Gene3D" id="3.30.710.10">
    <property type="entry name" value="Potassium Channel Kv1.1, Chain A"/>
    <property type="match status" value="1"/>
</dbReference>
<dbReference type="AlphaFoldDB" id="A0A166S838"/>
<dbReference type="SUPFAM" id="SSF54695">
    <property type="entry name" value="POZ domain"/>
    <property type="match status" value="1"/>
</dbReference>
<keyword evidence="3" id="KW-1185">Reference proteome</keyword>
<dbReference type="STRING" id="436010.A0A166S838"/>
<dbReference type="Proteomes" id="UP000076532">
    <property type="component" value="Unassembled WGS sequence"/>
</dbReference>
<dbReference type="Pfam" id="PF00651">
    <property type="entry name" value="BTB"/>
    <property type="match status" value="1"/>
</dbReference>
<feature type="domain" description="BTB" evidence="1">
    <location>
        <begin position="14"/>
        <end position="107"/>
    </location>
</feature>
<proteinExistence type="predicted"/>
<name>A0A166S838_9AGAM</name>
<organism evidence="2 3">
    <name type="scientific">Athelia psychrophila</name>
    <dbReference type="NCBI Taxonomy" id="1759441"/>
    <lineage>
        <taxon>Eukaryota</taxon>
        <taxon>Fungi</taxon>
        <taxon>Dikarya</taxon>
        <taxon>Basidiomycota</taxon>
        <taxon>Agaricomycotina</taxon>
        <taxon>Agaricomycetes</taxon>
        <taxon>Agaricomycetidae</taxon>
        <taxon>Atheliales</taxon>
        <taxon>Atheliaceae</taxon>
        <taxon>Athelia</taxon>
    </lineage>
</organism>
<dbReference type="InterPro" id="IPR000210">
    <property type="entry name" value="BTB/POZ_dom"/>
</dbReference>
<sequence length="165" mass="18701">MPDRVSERFAANDSDVTFRSCDGILFQVHRKNLEVVSEGFSPPDGTTSQAEIVPLTEEADTLELLFQYMYPNRQPDLTKIEFKQLAGLAEAAEKYQVYAAMEICQVRMSEAYSEHPFEVMMYGLKHGYGDIMDKAHDKALELSPNVAFQSLPPQVYIAWVSQKIV</sequence>
<reference evidence="2 3" key="1">
    <citation type="journal article" date="2016" name="Mol. Biol. Evol.">
        <title>Comparative Genomics of Early-Diverging Mushroom-Forming Fungi Provides Insights into the Origins of Lignocellulose Decay Capabilities.</title>
        <authorList>
            <person name="Nagy L.G."/>
            <person name="Riley R."/>
            <person name="Tritt A."/>
            <person name="Adam C."/>
            <person name="Daum C."/>
            <person name="Floudas D."/>
            <person name="Sun H."/>
            <person name="Yadav J.S."/>
            <person name="Pangilinan J."/>
            <person name="Larsson K.H."/>
            <person name="Matsuura K."/>
            <person name="Barry K."/>
            <person name="Labutti K."/>
            <person name="Kuo R."/>
            <person name="Ohm R.A."/>
            <person name="Bhattacharya S.S."/>
            <person name="Shirouzu T."/>
            <person name="Yoshinaga Y."/>
            <person name="Martin F.M."/>
            <person name="Grigoriev I.V."/>
            <person name="Hibbett D.S."/>
        </authorList>
    </citation>
    <scope>NUCLEOTIDE SEQUENCE [LARGE SCALE GENOMIC DNA]</scope>
    <source>
        <strain evidence="2 3">CBS 109695</strain>
    </source>
</reference>
<evidence type="ECO:0000259" key="1">
    <source>
        <dbReference type="Pfam" id="PF00651"/>
    </source>
</evidence>
<dbReference type="OrthoDB" id="3184970at2759"/>
<evidence type="ECO:0000313" key="2">
    <source>
        <dbReference type="EMBL" id="KZP29130.1"/>
    </source>
</evidence>
<gene>
    <name evidence="2" type="ORF">FIBSPDRAFT_992084</name>
</gene>
<evidence type="ECO:0000313" key="3">
    <source>
        <dbReference type="Proteomes" id="UP000076532"/>
    </source>
</evidence>
<protein>
    <recommendedName>
        <fullName evidence="1">BTB domain-containing protein</fullName>
    </recommendedName>
</protein>